<keyword evidence="2" id="KW-1185">Reference proteome</keyword>
<dbReference type="AlphaFoldDB" id="A0A177YMQ2"/>
<gene>
    <name evidence="1" type="ORF">A3K89_14790</name>
</gene>
<dbReference type="EMBL" id="LVHI01000002">
    <property type="protein sequence ID" value="OAK56886.1"/>
    <property type="molecule type" value="Genomic_DNA"/>
</dbReference>
<comment type="caution">
    <text evidence="1">The sequence shown here is derived from an EMBL/GenBank/DDBJ whole genome shotgun (WGS) entry which is preliminary data.</text>
</comment>
<dbReference type="Proteomes" id="UP000077519">
    <property type="component" value="Unassembled WGS sequence"/>
</dbReference>
<evidence type="ECO:0000313" key="1">
    <source>
        <dbReference type="EMBL" id="OAK56886.1"/>
    </source>
</evidence>
<sequence>MDDEVIWREESDRDSWWRQVLGLGGEVRECPETDALEQALAVPFEEDPFPPTPRDSVMV</sequence>
<name>A0A177YMQ2_9NOCA</name>
<accession>A0A177YMQ2</accession>
<proteinExistence type="predicted"/>
<evidence type="ECO:0000313" key="2">
    <source>
        <dbReference type="Proteomes" id="UP000077519"/>
    </source>
</evidence>
<protein>
    <submittedName>
        <fullName evidence="1">Uncharacterized protein</fullName>
    </submittedName>
</protein>
<dbReference type="RefSeq" id="WP_068421073.1">
    <property type="nucleotide sequence ID" value="NZ_LVHI01000002.1"/>
</dbReference>
<organism evidence="1 2">
    <name type="scientific">Rhodococcoides kyotonense</name>
    <dbReference type="NCBI Taxonomy" id="398843"/>
    <lineage>
        <taxon>Bacteria</taxon>
        <taxon>Bacillati</taxon>
        <taxon>Actinomycetota</taxon>
        <taxon>Actinomycetes</taxon>
        <taxon>Mycobacteriales</taxon>
        <taxon>Nocardiaceae</taxon>
        <taxon>Rhodococcoides</taxon>
    </lineage>
</organism>
<reference evidence="1 2" key="1">
    <citation type="submission" date="2016-03" db="EMBL/GenBank/DDBJ databases">
        <title>Genome sequence of Rhodococcus kyotonensis KB10.</title>
        <authorList>
            <person name="Jeong H."/>
            <person name="Hong C.E."/>
            <person name="Jo S.H."/>
            <person name="Park J.M."/>
        </authorList>
    </citation>
    <scope>NUCLEOTIDE SEQUENCE [LARGE SCALE GENOMIC DNA]</scope>
    <source>
        <strain evidence="1 2">KB10</strain>
    </source>
</reference>